<feature type="region of interest" description="Disordered" evidence="1">
    <location>
        <begin position="302"/>
        <end position="332"/>
    </location>
</feature>
<reference evidence="2" key="1">
    <citation type="submission" date="2021-02" db="EMBL/GenBank/DDBJ databases">
        <authorList>
            <person name="Dougan E. K."/>
            <person name="Rhodes N."/>
            <person name="Thang M."/>
            <person name="Chan C."/>
        </authorList>
    </citation>
    <scope>NUCLEOTIDE SEQUENCE</scope>
</reference>
<name>A0A813KV06_POLGL</name>
<feature type="compositionally biased region" description="Acidic residues" evidence="1">
    <location>
        <begin position="306"/>
        <end position="319"/>
    </location>
</feature>
<feature type="region of interest" description="Disordered" evidence="1">
    <location>
        <begin position="1957"/>
        <end position="2018"/>
    </location>
</feature>
<organism evidence="2 3">
    <name type="scientific">Polarella glacialis</name>
    <name type="common">Dinoflagellate</name>
    <dbReference type="NCBI Taxonomy" id="89957"/>
    <lineage>
        <taxon>Eukaryota</taxon>
        <taxon>Sar</taxon>
        <taxon>Alveolata</taxon>
        <taxon>Dinophyceae</taxon>
        <taxon>Suessiales</taxon>
        <taxon>Suessiaceae</taxon>
        <taxon>Polarella</taxon>
    </lineage>
</organism>
<comment type="caution">
    <text evidence="2">The sequence shown here is derived from an EMBL/GenBank/DDBJ whole genome shotgun (WGS) entry which is preliminary data.</text>
</comment>
<dbReference type="Proteomes" id="UP000626109">
    <property type="component" value="Unassembled WGS sequence"/>
</dbReference>
<proteinExistence type="predicted"/>
<evidence type="ECO:0000313" key="3">
    <source>
        <dbReference type="Proteomes" id="UP000626109"/>
    </source>
</evidence>
<protein>
    <submittedName>
        <fullName evidence="2">Uncharacterized protein</fullName>
    </submittedName>
</protein>
<evidence type="ECO:0000313" key="2">
    <source>
        <dbReference type="EMBL" id="CAE8711077.1"/>
    </source>
</evidence>
<sequence length="2018" mass="222531">MRGDLNRRLHGPVKQHLESDQRQYILEATACKDKMAEAKTEFGLVERVQRGPRSSCSRDSSIELPEGELDYDLALKGLVSFEWQDCTSRDNVRPPGQLSIKAMCLGIVKPFFSPWVTCSRRTRMLPNVTRLATKLGERIPDEHFRYGSVQLNQNYSATLHVDKNNHGPSWIIGLGDYEGGQLWVMDDEGDVPVKITARLMGYKHLKVGQTIMGKLHDIKNKWFYFLGQVPHTAMPFTGVWRISLVYFTRKGSLKIGEEIAAEIRGYGFKLPDEAWLTRTAPSGSTVGPRGVVTKACRMSDVQQQEDAADSSEDEVDEDENMHRADDDEEGAGPCLRAADWAQRFRELLGVAWDQVPASFGVCVCSAGLGAAPALALQELLPLGNHKVISLAEDDEAALRFCRQTVKLESAYKNLADFEKGKGFCEVRHSDDMPMPASEEEHLFYGSFLAMPLLNRSGKRTYANDPKARPLKALRAHLSARRPPLALLEVPDWDSIPLSQQRGVLDFLLKGPDEWNLRIPGFSMEIMQVDMEKFGVPCSGRRLHILLAHERYAGPEDLKRAADIACFLGSKLPRSSVQELLDSNDDPHVQEVRQKCRAAAAPTVANVNVPGAYTELMRTSDGETWFNSAEPKVRVGLNRVYKRAADAGLDIENLLFNMVSKDEWRDDGLLPAAGSGYHYSFLRHRPLTGREELMCRGYAVSRLNLRGLSDNDLRTLAAKAPGLQATAASLSGLLAVADLSGIVSGGESRPASAASRAWARLRCSSELPFLGAESTIERVKLMAEEEAKPPDDIANRAVVLLSLLSHGSFGTSLGEEAPRAPKKGGVVDAFQKVVALVPADEEPVVSEVAFIGSVDTDEPRSWHMRARKLRCWDAQNPPLRFQWALKWVSEAAADSQASDAADIIDAGAKYMMQCMEKHNSPRKFRKNDAQIDGSLHGLSEHLDCLLDAFQPGVESNALAGVMDFALAILLHKRDRRVMLGGAISSTKVIRHLCKLRGQMAFLTHLKDALGAEELLEEDGLWKSVSELLQRMASAWDLECIEARPDHSTELGLSVDSHTKDALAALCQCPAASQSPGLLLALLKPPSPDLHLQVEVEMARLVGKELRCIAGGAPFCYTATEELRQMWETKSDLKGLRPGHAGRRFASTVKILNEMDEIKIQLGELSGGEKTETLVGIKARLKMAQKDRDTSAQEDWERQTFRFFPCFFRGSKSFGFSEGCSTWLGQAFSCAGKWQLGFQGATVRRRMGVAEAIEIWMELTRIENLIIASVWLSARQCNFCGVGFTWHSYTKSVSQTGAEASQPLEDKMKAAAIRERQEADDLKASQDKVTGWLLNPLERKCANMLCKVGESCAVWASPAVSGDPVSVAIRVTPLSFELYDRCLPTEAVKDSVQQAAVQTQSLLEKSEVGGARGVLVSEIPSMILSKTTACVGFVSPCRMQHPTDMGFQDLQQSTRQLIAVASQLPPGVSSAVDVDSILKEAQEAASHYCESPVRLASARTCLRSLGLSPPVVKLLEDGQLLERLAELGTAGPTLLHGLGLPPGAHNVLLKAAKDGRFSEDQLVAVVPRGWSRKLSNSTQLWYLFNSITNEPTFVWPLVQDESEALGWQQLDPPMPVGLLGLDLAGQVGNEEAPYIVNKAGQVFCSLCTAKMDRDHAPQRMHQEKRRVWTTLQGTLRDFQESTEAAGGIADVGVSREALLEAWRSDLLSKLQEGSQGNREEERLVLGVFWHSVVQQSWPQLRGAPDVIGELRNALREMVSAAGAPEPLFVDRLPEPGKDFPCFPAPGRRSLELHVDSLEETIDSFSPEELLGEGLVMQENGKVICKFCCDLVEVPCLRMHLHPHYKEAKRHRSLQQTWAEPIEWLKTSGWQLESQRIRCENGEFRCKCNPKPMNLYDLRGEAGHLQSKKHKDFLASLPAPEPGAEAMQREAWALKMPSACEEHIRCLVRQQTSRAKAVAARAPKAAPPVPRPMPPVAGPAAGTSTGSREAPDQAPMQEPPLPVMGKDFPRLVKGSSNVAQK</sequence>
<feature type="compositionally biased region" description="Pro residues" evidence="1">
    <location>
        <begin position="1962"/>
        <end position="1974"/>
    </location>
</feature>
<accession>A0A813KV06</accession>
<dbReference type="EMBL" id="CAJNNW010032105">
    <property type="protein sequence ID" value="CAE8711077.1"/>
    <property type="molecule type" value="Genomic_DNA"/>
</dbReference>
<feature type="non-terminal residue" evidence="2">
    <location>
        <position position="1"/>
    </location>
</feature>
<gene>
    <name evidence="2" type="ORF">PGLA2088_LOCUS36295</name>
</gene>
<evidence type="ECO:0000256" key="1">
    <source>
        <dbReference type="SAM" id="MobiDB-lite"/>
    </source>
</evidence>